<sequence>MTVYGQRFAQTAIFIGGFPSVQNGFRKQNKANTEQAVRFWSEVIFLHAGLKKTVTHQIGGWSRNGCRILQGLIAALGYDLVPSHHLCRTC</sequence>
<dbReference type="Proteomes" id="UP000019438">
    <property type="component" value="Chromosome"/>
</dbReference>
<organism evidence="1 2">
    <name type="scientific">Granulibacter bethesdensis</name>
    <dbReference type="NCBI Taxonomy" id="364410"/>
    <lineage>
        <taxon>Bacteria</taxon>
        <taxon>Pseudomonadati</taxon>
        <taxon>Pseudomonadota</taxon>
        <taxon>Alphaproteobacteria</taxon>
        <taxon>Acetobacterales</taxon>
        <taxon>Acetobacteraceae</taxon>
        <taxon>Granulibacter</taxon>
    </lineage>
</organism>
<proteinExistence type="predicted"/>
<dbReference type="EMBL" id="CP003181">
    <property type="protein sequence ID" value="AHJ63317.1"/>
    <property type="molecule type" value="Genomic_DNA"/>
</dbReference>
<name>A0AAN0RE84_9PROT</name>
<dbReference type="AlphaFoldDB" id="A0AAN0RE84"/>
<evidence type="ECO:0000313" key="2">
    <source>
        <dbReference type="Proteomes" id="UP000019438"/>
    </source>
</evidence>
<reference evidence="2" key="1">
    <citation type="submission" date="2012-06" db="EMBL/GenBank/DDBJ databases">
        <title>Genome analysis of multiple Granulibacter bethesdensis isolates demonstrates substantial genome diversity.</title>
        <authorList>
            <person name="Greenberg D.E."/>
            <person name="Porcella S.F."/>
            <person name="Zarember K."/>
            <person name="Zelazny A.M."/>
            <person name="Bruno D."/>
            <person name="Martens C."/>
            <person name="Barbian K.D."/>
            <person name="Jaske E."/>
            <person name="Holland S.M."/>
        </authorList>
    </citation>
    <scope>NUCLEOTIDE SEQUENCE [LARGE SCALE GENOMIC DNA]</scope>
    <source>
        <strain evidence="2">CGDNIH3</strain>
    </source>
</reference>
<evidence type="ECO:0000313" key="1">
    <source>
        <dbReference type="EMBL" id="AHJ63317.1"/>
    </source>
</evidence>
<gene>
    <name evidence="1" type="ORF">GbCGDNIH3_5077</name>
</gene>
<accession>A0AAN0RE84</accession>
<protein>
    <submittedName>
        <fullName evidence="1">Uncharacterized protein</fullName>
    </submittedName>
</protein>
<dbReference type="KEGG" id="gbc:GbCGDNIH3_5077"/>